<name>A0AC35TRZ6_9BILA</name>
<organism evidence="1 2">
    <name type="scientific">Rhabditophanes sp. KR3021</name>
    <dbReference type="NCBI Taxonomy" id="114890"/>
    <lineage>
        <taxon>Eukaryota</taxon>
        <taxon>Metazoa</taxon>
        <taxon>Ecdysozoa</taxon>
        <taxon>Nematoda</taxon>
        <taxon>Chromadorea</taxon>
        <taxon>Rhabditida</taxon>
        <taxon>Tylenchina</taxon>
        <taxon>Panagrolaimomorpha</taxon>
        <taxon>Strongyloidoidea</taxon>
        <taxon>Alloionematidae</taxon>
        <taxon>Rhabditophanes</taxon>
    </lineage>
</organism>
<dbReference type="Proteomes" id="UP000095286">
    <property type="component" value="Unplaced"/>
</dbReference>
<proteinExistence type="predicted"/>
<evidence type="ECO:0000313" key="1">
    <source>
        <dbReference type="Proteomes" id="UP000095286"/>
    </source>
</evidence>
<protein>
    <submittedName>
        <fullName evidence="2">3-ketoacyl-CoA thiolase, mitochondrial</fullName>
    </submittedName>
</protein>
<evidence type="ECO:0000313" key="2">
    <source>
        <dbReference type="WBParaSite" id="RSKR_0000356200.1"/>
    </source>
</evidence>
<dbReference type="WBParaSite" id="RSKR_0000356200.1">
    <property type="protein sequence ID" value="RSKR_0000356200.1"/>
    <property type="gene ID" value="RSKR_0000356200"/>
</dbReference>
<accession>A0AC35TRZ6</accession>
<reference evidence="2" key="1">
    <citation type="submission" date="2016-11" db="UniProtKB">
        <authorList>
            <consortium name="WormBaseParasite"/>
        </authorList>
    </citation>
    <scope>IDENTIFICATION</scope>
    <source>
        <strain evidence="2">KR3021</strain>
    </source>
</reference>
<sequence length="394" mass="41749">MSGKGIFICGMKRTAFGSFGGSLKNHSGTELAAIAAGAALKSASIKPEHIDHVVFGNVQATSKCGPYLARHVGLKVGVPQEKPAYTINRLCGSGFQAAIDGSLQILAGDSNVVLVGGTESMSQSPYVVRDTRFGTTLGKPIEFEDTLWAAVTDQYAKISMGLTAEKLGAMYKLTRDEVDQFAHRSQTRWSLAQNAGYFKKEIAPITIKGKKGEVVFEVDEHPRQTSIEKLASLKSVFQKDGLVTAGNASGISDGAAALILASEDAVKNLKFQPLVRVVGWHVVGCDPTIMGIGPVTAIQGLLKKTNLSLDKIDLIEVNEAFAAQALAVQRELKVESDRYNVNGGAIALGHPLAASGARILGHLAYEMRRRQVQYGIGSACIGGGQGIAVLLENV</sequence>